<keyword evidence="1" id="KW-1133">Transmembrane helix</keyword>
<organism evidence="2 3">
    <name type="scientific">Hyphomonas atlantica</name>
    <dbReference type="NCBI Taxonomy" id="1280948"/>
    <lineage>
        <taxon>Bacteria</taxon>
        <taxon>Pseudomonadati</taxon>
        <taxon>Pseudomonadota</taxon>
        <taxon>Alphaproteobacteria</taxon>
        <taxon>Hyphomonadales</taxon>
        <taxon>Hyphomonadaceae</taxon>
        <taxon>Hyphomonas</taxon>
    </lineage>
</organism>
<proteinExistence type="predicted"/>
<comment type="caution">
    <text evidence="2">The sequence shown here is derived from an EMBL/GenBank/DDBJ whole genome shotgun (WGS) entry which is preliminary data.</text>
</comment>
<keyword evidence="1" id="KW-0812">Transmembrane</keyword>
<dbReference type="PATRIC" id="fig|1280948.3.peg.1882"/>
<keyword evidence="3" id="KW-1185">Reference proteome</keyword>
<dbReference type="EMBL" id="AWFH01000014">
    <property type="protein sequence ID" value="KCZ61424.1"/>
    <property type="molecule type" value="Genomic_DNA"/>
</dbReference>
<evidence type="ECO:0000313" key="2">
    <source>
        <dbReference type="EMBL" id="KCZ61424.1"/>
    </source>
</evidence>
<keyword evidence="1" id="KW-0472">Membrane</keyword>
<accession>A0A059E0I1</accession>
<reference evidence="2 3" key="1">
    <citation type="journal article" date="2014" name="Antonie Van Leeuwenhoek">
        <title>Hyphomonas beringensis sp. nov. and Hyphomonas chukchiensis sp. nov., isolated from surface seawater of the Bering Sea and Chukchi Sea.</title>
        <authorList>
            <person name="Li C."/>
            <person name="Lai Q."/>
            <person name="Li G."/>
            <person name="Dong C."/>
            <person name="Wang J."/>
            <person name="Liao Y."/>
            <person name="Shao Z."/>
        </authorList>
    </citation>
    <scope>NUCLEOTIDE SEQUENCE [LARGE SCALE GENOMIC DNA]</scope>
    <source>
        <strain evidence="2 3">22II1-22F38</strain>
    </source>
</reference>
<feature type="transmembrane region" description="Helical" evidence="1">
    <location>
        <begin position="21"/>
        <end position="37"/>
    </location>
</feature>
<gene>
    <name evidence="2" type="ORF">HY36_16775</name>
</gene>
<name>A0A059E0I1_9PROT</name>
<dbReference type="Proteomes" id="UP000024547">
    <property type="component" value="Unassembled WGS sequence"/>
</dbReference>
<sequence>MAKYEHDRSIHLFKKKKNDNGWMWAVGIVVFLIILAAA</sequence>
<dbReference type="AlphaFoldDB" id="A0A059E0I1"/>
<evidence type="ECO:0000256" key="1">
    <source>
        <dbReference type="SAM" id="Phobius"/>
    </source>
</evidence>
<evidence type="ECO:0000313" key="3">
    <source>
        <dbReference type="Proteomes" id="UP000024547"/>
    </source>
</evidence>
<dbReference type="STRING" id="1280948.HY36_16775"/>
<protein>
    <submittedName>
        <fullName evidence="2">Uncharacterized protein</fullName>
    </submittedName>
</protein>